<dbReference type="OMA" id="GFLFHKG"/>
<keyword evidence="2" id="KW-0344">Guanine-nucleotide releasing factor</keyword>
<dbReference type="InterPro" id="IPR019318">
    <property type="entry name" value="Gua_nucleotide_exch_fac_Ric8"/>
</dbReference>
<evidence type="ECO:0000256" key="4">
    <source>
        <dbReference type="SAM" id="MobiDB-lite"/>
    </source>
</evidence>
<name>S7QJ91_GLOTA</name>
<dbReference type="HOGENOM" id="CLU_015532_1_0_1"/>
<feature type="region of interest" description="Disordered" evidence="4">
    <location>
        <begin position="307"/>
        <end position="375"/>
    </location>
</feature>
<dbReference type="eggNOG" id="KOG4464">
    <property type="taxonomic scope" value="Eukaryota"/>
</dbReference>
<evidence type="ECO:0000313" key="5">
    <source>
        <dbReference type="EMBL" id="EPQ59736.1"/>
    </source>
</evidence>
<comment type="similarity">
    <text evidence="1">Belongs to the synembryn family.</text>
</comment>
<evidence type="ECO:0000256" key="1">
    <source>
        <dbReference type="ARBA" id="ARBA00009049"/>
    </source>
</evidence>
<dbReference type="KEGG" id="gtr:GLOTRDRAFT_136536"/>
<dbReference type="OrthoDB" id="5585685at2759"/>
<sequence length="591" mass="63797">MSRLLSDYKSLAHSSPRSNVSNVLKSITNASPTTVDDSTRRELVQELLNDLDATAAGEKTSRLSAKDAADALLAVKTLGRHPTSSEVISSPPNLRALLAVFNSYRDDQDVSNEALRCVANALLLVEQGRLNWIDIGGARTCVLLLEKSTSPDRIFLLSRILFLCTVSLSSASFICSLVEDVPAAQTGTIVDIIGAKLDLLTSSILAGAKMSREAMTDLLKLTFNLLAHYPKLAEPSDSKEAGSSKGDERLVIGDRWSERLDGILPPLLRAFNTLPPTFPSPIAAPLSHVIHSLITIPIAPLRAQWLGAPSSPSPKPSRSSTSDSHPSSRPASPAHATPSPKPGAFDRAISALSAGRRSLSSRPSSPRRSPPPVHDSLLRAHDLLEVSFSHYLPGAVDPDDASVRERVRKEGDHTLDDIMSPLVALVTRFCVDDEASRVRMREWVIPRDLDRTAPLEGRADMLGRCLRLLSSVYHPRLKDAVGEMLYAICDSDAGVLASQVGYGNVAGFLYNKGIMSAPPRPASSTAPTTAPTGEPINPITGTVHVEHPEPEMTEEEKQQEMEKLMTLFERLEKTGTVKIQKRGDPSAAPDS</sequence>
<dbReference type="PANTHER" id="PTHR12425">
    <property type="entry name" value="SYNEMBRYN"/>
    <property type="match status" value="1"/>
</dbReference>
<dbReference type="AlphaFoldDB" id="S7QJ91"/>
<evidence type="ECO:0000313" key="6">
    <source>
        <dbReference type="Proteomes" id="UP000030669"/>
    </source>
</evidence>
<feature type="compositionally biased region" description="Low complexity" evidence="4">
    <location>
        <begin position="350"/>
        <end position="367"/>
    </location>
</feature>
<dbReference type="RefSeq" id="XP_007862642.1">
    <property type="nucleotide sequence ID" value="XM_007864451.1"/>
</dbReference>
<dbReference type="STRING" id="670483.S7QJ91"/>
<dbReference type="EMBL" id="KB469297">
    <property type="protein sequence ID" value="EPQ59736.1"/>
    <property type="molecule type" value="Genomic_DNA"/>
</dbReference>
<organism evidence="5 6">
    <name type="scientific">Gloeophyllum trabeum (strain ATCC 11539 / FP-39264 / Madison 617)</name>
    <name type="common">Brown rot fungus</name>
    <dbReference type="NCBI Taxonomy" id="670483"/>
    <lineage>
        <taxon>Eukaryota</taxon>
        <taxon>Fungi</taxon>
        <taxon>Dikarya</taxon>
        <taxon>Basidiomycota</taxon>
        <taxon>Agaricomycotina</taxon>
        <taxon>Agaricomycetes</taxon>
        <taxon>Gloeophyllales</taxon>
        <taxon>Gloeophyllaceae</taxon>
        <taxon>Gloeophyllum</taxon>
    </lineage>
</organism>
<proteinExistence type="inferred from homology"/>
<keyword evidence="3" id="KW-0143">Chaperone</keyword>
<dbReference type="GeneID" id="19303557"/>
<feature type="region of interest" description="Disordered" evidence="4">
    <location>
        <begin position="1"/>
        <end position="20"/>
    </location>
</feature>
<protein>
    <submittedName>
        <fullName evidence="5">Uncharacterized protein</fullName>
    </submittedName>
</protein>
<dbReference type="GO" id="GO:0005737">
    <property type="term" value="C:cytoplasm"/>
    <property type="evidence" value="ECO:0007669"/>
    <property type="project" value="TreeGrafter"/>
</dbReference>
<dbReference type="GO" id="GO:0005085">
    <property type="term" value="F:guanyl-nucleotide exchange factor activity"/>
    <property type="evidence" value="ECO:0007669"/>
    <property type="project" value="UniProtKB-KW"/>
</dbReference>
<feature type="compositionally biased region" description="Low complexity" evidence="4">
    <location>
        <begin position="316"/>
        <end position="338"/>
    </location>
</feature>
<keyword evidence="6" id="KW-1185">Reference proteome</keyword>
<gene>
    <name evidence="5" type="ORF">GLOTRDRAFT_136536</name>
</gene>
<dbReference type="GO" id="GO:0007186">
    <property type="term" value="P:G protein-coupled receptor signaling pathway"/>
    <property type="evidence" value="ECO:0007669"/>
    <property type="project" value="TreeGrafter"/>
</dbReference>
<accession>S7QJ91</accession>
<reference evidence="5 6" key="1">
    <citation type="journal article" date="2012" name="Science">
        <title>The Paleozoic origin of enzymatic lignin decomposition reconstructed from 31 fungal genomes.</title>
        <authorList>
            <person name="Floudas D."/>
            <person name="Binder M."/>
            <person name="Riley R."/>
            <person name="Barry K."/>
            <person name="Blanchette R.A."/>
            <person name="Henrissat B."/>
            <person name="Martinez A.T."/>
            <person name="Otillar R."/>
            <person name="Spatafora J.W."/>
            <person name="Yadav J.S."/>
            <person name="Aerts A."/>
            <person name="Benoit I."/>
            <person name="Boyd A."/>
            <person name="Carlson A."/>
            <person name="Copeland A."/>
            <person name="Coutinho P.M."/>
            <person name="de Vries R.P."/>
            <person name="Ferreira P."/>
            <person name="Findley K."/>
            <person name="Foster B."/>
            <person name="Gaskell J."/>
            <person name="Glotzer D."/>
            <person name="Gorecki P."/>
            <person name="Heitman J."/>
            <person name="Hesse C."/>
            <person name="Hori C."/>
            <person name="Igarashi K."/>
            <person name="Jurgens J.A."/>
            <person name="Kallen N."/>
            <person name="Kersten P."/>
            <person name="Kohler A."/>
            <person name="Kuees U."/>
            <person name="Kumar T.K.A."/>
            <person name="Kuo A."/>
            <person name="LaButti K."/>
            <person name="Larrondo L.F."/>
            <person name="Lindquist E."/>
            <person name="Ling A."/>
            <person name="Lombard V."/>
            <person name="Lucas S."/>
            <person name="Lundell T."/>
            <person name="Martin R."/>
            <person name="McLaughlin D.J."/>
            <person name="Morgenstern I."/>
            <person name="Morin E."/>
            <person name="Murat C."/>
            <person name="Nagy L.G."/>
            <person name="Nolan M."/>
            <person name="Ohm R.A."/>
            <person name="Patyshakuliyeva A."/>
            <person name="Rokas A."/>
            <person name="Ruiz-Duenas F.J."/>
            <person name="Sabat G."/>
            <person name="Salamov A."/>
            <person name="Samejima M."/>
            <person name="Schmutz J."/>
            <person name="Slot J.C."/>
            <person name="St John F."/>
            <person name="Stenlid J."/>
            <person name="Sun H."/>
            <person name="Sun S."/>
            <person name="Syed K."/>
            <person name="Tsang A."/>
            <person name="Wiebenga A."/>
            <person name="Young D."/>
            <person name="Pisabarro A."/>
            <person name="Eastwood D.C."/>
            <person name="Martin F."/>
            <person name="Cullen D."/>
            <person name="Grigoriev I.V."/>
            <person name="Hibbett D.S."/>
        </authorList>
    </citation>
    <scope>NUCLEOTIDE SEQUENCE [LARGE SCALE GENOMIC DNA]</scope>
    <source>
        <strain evidence="5 6">ATCC 11539</strain>
    </source>
</reference>
<dbReference type="PANTHER" id="PTHR12425:SF5">
    <property type="entry name" value="SYNEMBRYN"/>
    <property type="match status" value="1"/>
</dbReference>
<evidence type="ECO:0000256" key="2">
    <source>
        <dbReference type="ARBA" id="ARBA00022658"/>
    </source>
</evidence>
<evidence type="ECO:0000256" key="3">
    <source>
        <dbReference type="ARBA" id="ARBA00023186"/>
    </source>
</evidence>
<dbReference type="Pfam" id="PF10165">
    <property type="entry name" value="Ric8"/>
    <property type="match status" value="1"/>
</dbReference>
<dbReference type="GO" id="GO:0001965">
    <property type="term" value="F:G-protein alpha-subunit binding"/>
    <property type="evidence" value="ECO:0007669"/>
    <property type="project" value="TreeGrafter"/>
</dbReference>
<dbReference type="Proteomes" id="UP000030669">
    <property type="component" value="Unassembled WGS sequence"/>
</dbReference>